<dbReference type="AlphaFoldDB" id="A0A1S7LH77"/>
<name>A0A1S7LH77_MAGMO</name>
<dbReference type="PROSITE" id="PS50893">
    <property type="entry name" value="ABC_TRANSPORTER_2"/>
    <property type="match status" value="1"/>
</dbReference>
<sequence length="568" mass="61543">MITELLRRLLGRPMAALLVLASSFLASILALAAPLFVIQVLNRYVTHGVDATLTTLAGGTLLAILLEQSFRHARLQLLTQRANQRDSQISEGVGGIMAGADSSTLHRIAVEQREAMAQSLESIRQGLSANNLASMADLPFSLLFLLALFLLHPLIGSIVAILFVLVLLVGYLGSIVQQRSQQALTMARMRESRFIRFAGRHLESLRLYGTHQRIMQKWLGFVQESSKLQRRLNSRQGWVTGVQGVVQASQTLLVISVGAAEVVAGNLDVGTLIGANILAARALQPALKINALIGVLNRASEALGQVKNFSRIPGDSQEGATLKQVTGTLELRDLAFAYPGQNVVLFKDLNLQLPAGGVLVVTGSNGSGKTTMARLLAGFITPSNGQILLDGVDLQQLQRQWWWGQLCYLPQEPALMDGTLEENVNPDDADADILAQRVNRSDLNRFVDQSEQGLEMPVRDGGSNLAYGIRRRVSLVRALASLERAQSQAGQGGWAIFDEPTEGLDQAGQRAVLTLLRDLSQQKHTLVICSSDPVLIKGADWVLDLDSKPVPTLHATRVAKPATQEALL</sequence>
<dbReference type="GO" id="GO:0016887">
    <property type="term" value="F:ATP hydrolysis activity"/>
    <property type="evidence" value="ECO:0007669"/>
    <property type="project" value="InterPro"/>
</dbReference>
<dbReference type="InterPro" id="IPR003593">
    <property type="entry name" value="AAA+_ATPase"/>
</dbReference>
<evidence type="ECO:0000256" key="3">
    <source>
        <dbReference type="ARBA" id="ARBA00022741"/>
    </source>
</evidence>
<dbReference type="GO" id="GO:0005886">
    <property type="term" value="C:plasma membrane"/>
    <property type="evidence" value="ECO:0007669"/>
    <property type="project" value="UniProtKB-SubCell"/>
</dbReference>
<dbReference type="SUPFAM" id="SSF90123">
    <property type="entry name" value="ABC transporter transmembrane region"/>
    <property type="match status" value="1"/>
</dbReference>
<evidence type="ECO:0000313" key="10">
    <source>
        <dbReference type="EMBL" id="CRH05753.1"/>
    </source>
</evidence>
<proteinExistence type="predicted"/>
<dbReference type="EC" id="3.6.3.44" evidence="10"/>
<dbReference type="GO" id="GO:0005524">
    <property type="term" value="F:ATP binding"/>
    <property type="evidence" value="ECO:0007669"/>
    <property type="project" value="UniProtKB-KW"/>
</dbReference>
<evidence type="ECO:0000256" key="7">
    <source>
        <dbReference type="SAM" id="Phobius"/>
    </source>
</evidence>
<dbReference type="SMART" id="SM00382">
    <property type="entry name" value="AAA"/>
    <property type="match status" value="1"/>
</dbReference>
<dbReference type="CDD" id="cd03228">
    <property type="entry name" value="ABCC_MRP_Like"/>
    <property type="match status" value="1"/>
</dbReference>
<dbReference type="PANTHER" id="PTHR43394:SF1">
    <property type="entry name" value="ATP-BINDING CASSETTE SUB-FAMILY B MEMBER 10, MITOCHONDRIAL"/>
    <property type="match status" value="1"/>
</dbReference>
<dbReference type="InterPro" id="IPR003439">
    <property type="entry name" value="ABC_transporter-like_ATP-bd"/>
</dbReference>
<evidence type="ECO:0000256" key="5">
    <source>
        <dbReference type="ARBA" id="ARBA00022989"/>
    </source>
</evidence>
<protein>
    <submittedName>
        <fullName evidence="10">Putative ABC transporter,Xenobiotic-transporting ATPase. High conserved in MTB</fullName>
        <ecNumber evidence="10">3.6.3.44</ecNumber>
    </submittedName>
</protein>
<dbReference type="Gene3D" id="1.20.1560.10">
    <property type="entry name" value="ABC transporter type 1, transmembrane domain"/>
    <property type="match status" value="1"/>
</dbReference>
<keyword evidence="4" id="KW-0067">ATP-binding</keyword>
<evidence type="ECO:0000256" key="2">
    <source>
        <dbReference type="ARBA" id="ARBA00022692"/>
    </source>
</evidence>
<dbReference type="InterPro" id="IPR011527">
    <property type="entry name" value="ABC1_TM_dom"/>
</dbReference>
<feature type="transmembrane region" description="Helical" evidence="7">
    <location>
        <begin position="142"/>
        <end position="172"/>
    </location>
</feature>
<dbReference type="EMBL" id="LO017727">
    <property type="protein sequence ID" value="CRH05753.1"/>
    <property type="molecule type" value="Genomic_DNA"/>
</dbReference>
<dbReference type="PROSITE" id="PS50929">
    <property type="entry name" value="ABC_TM1F"/>
    <property type="match status" value="1"/>
</dbReference>
<dbReference type="Pfam" id="PF00664">
    <property type="entry name" value="ABC_membrane"/>
    <property type="match status" value="1"/>
</dbReference>
<reference evidence="10" key="1">
    <citation type="submission" date="2015-04" db="EMBL/GenBank/DDBJ databases">
        <authorList>
            <person name="Syromyatnikov M.Y."/>
            <person name="Popov V.N."/>
        </authorList>
    </citation>
    <scope>NUCLEOTIDE SEQUENCE</scope>
    <source>
        <strain evidence="10">MO-1</strain>
    </source>
</reference>
<keyword evidence="3" id="KW-0547">Nucleotide-binding</keyword>
<comment type="subcellular location">
    <subcellularLocation>
        <location evidence="1">Cell membrane</location>
        <topology evidence="1">Multi-pass membrane protein</topology>
    </subcellularLocation>
</comment>
<evidence type="ECO:0000259" key="9">
    <source>
        <dbReference type="PROSITE" id="PS50929"/>
    </source>
</evidence>
<dbReference type="InterPro" id="IPR027417">
    <property type="entry name" value="P-loop_NTPase"/>
</dbReference>
<gene>
    <name evidence="10" type="ORF">MAGMO_1565</name>
</gene>
<dbReference type="PANTHER" id="PTHR43394">
    <property type="entry name" value="ATP-DEPENDENT PERMEASE MDL1, MITOCHONDRIAL"/>
    <property type="match status" value="1"/>
</dbReference>
<dbReference type="SUPFAM" id="SSF52540">
    <property type="entry name" value="P-loop containing nucleoside triphosphate hydrolases"/>
    <property type="match status" value="1"/>
</dbReference>
<evidence type="ECO:0000256" key="4">
    <source>
        <dbReference type="ARBA" id="ARBA00022840"/>
    </source>
</evidence>
<accession>A0A1S7LH77</accession>
<dbReference type="Pfam" id="PF00005">
    <property type="entry name" value="ABC_tran"/>
    <property type="match status" value="1"/>
</dbReference>
<keyword evidence="6 7" id="KW-0472">Membrane</keyword>
<evidence type="ECO:0000256" key="1">
    <source>
        <dbReference type="ARBA" id="ARBA00004651"/>
    </source>
</evidence>
<dbReference type="InterPro" id="IPR039421">
    <property type="entry name" value="Type_1_exporter"/>
</dbReference>
<evidence type="ECO:0000259" key="8">
    <source>
        <dbReference type="PROSITE" id="PS50893"/>
    </source>
</evidence>
<feature type="domain" description="ABC transporter" evidence="8">
    <location>
        <begin position="329"/>
        <end position="566"/>
    </location>
</feature>
<evidence type="ECO:0000256" key="6">
    <source>
        <dbReference type="ARBA" id="ARBA00023136"/>
    </source>
</evidence>
<dbReference type="InterPro" id="IPR036640">
    <property type="entry name" value="ABC1_TM_sf"/>
</dbReference>
<keyword evidence="10" id="KW-0378">Hydrolase</keyword>
<dbReference type="GO" id="GO:0015421">
    <property type="term" value="F:ABC-type oligopeptide transporter activity"/>
    <property type="evidence" value="ECO:0007669"/>
    <property type="project" value="TreeGrafter"/>
</dbReference>
<keyword evidence="5 7" id="KW-1133">Transmembrane helix</keyword>
<feature type="transmembrane region" description="Helical" evidence="7">
    <location>
        <begin position="48"/>
        <end position="66"/>
    </location>
</feature>
<dbReference type="Gene3D" id="3.40.50.300">
    <property type="entry name" value="P-loop containing nucleotide triphosphate hydrolases"/>
    <property type="match status" value="1"/>
</dbReference>
<organism evidence="10">
    <name type="scientific">Magnetococcus massalia (strain MO-1)</name>
    <dbReference type="NCBI Taxonomy" id="451514"/>
    <lineage>
        <taxon>Bacteria</taxon>
        <taxon>Pseudomonadati</taxon>
        <taxon>Pseudomonadota</taxon>
        <taxon>Magnetococcia</taxon>
        <taxon>Magnetococcales</taxon>
        <taxon>Magnetococcaceae</taxon>
        <taxon>Magnetococcus</taxon>
    </lineage>
</organism>
<feature type="domain" description="ABC transmembrane type-1" evidence="9">
    <location>
        <begin position="17"/>
        <end position="298"/>
    </location>
</feature>
<keyword evidence="2 7" id="KW-0812">Transmembrane</keyword>